<feature type="coiled-coil region" evidence="1">
    <location>
        <begin position="115"/>
        <end position="142"/>
    </location>
</feature>
<accession>A0A167JQR6</accession>
<reference evidence="3 5" key="1">
    <citation type="journal article" date="2016" name="Genome Biol. Evol.">
        <title>Divergent and convergent evolution of fungal pathogenicity.</title>
        <authorList>
            <person name="Shang Y."/>
            <person name="Xiao G."/>
            <person name="Zheng P."/>
            <person name="Cen K."/>
            <person name="Zhan S."/>
            <person name="Wang C."/>
        </authorList>
    </citation>
    <scope>NUCLEOTIDE SEQUENCE [LARGE SCALE GENOMIC DNA]</scope>
    <source>
        <strain evidence="3 5">RCEF 4871</strain>
    </source>
</reference>
<feature type="region of interest" description="Disordered" evidence="2">
    <location>
        <begin position="652"/>
        <end position="732"/>
    </location>
</feature>
<evidence type="ECO:0000313" key="5">
    <source>
        <dbReference type="Proteomes" id="UP000243498"/>
    </source>
</evidence>
<comment type="caution">
    <text evidence="3">The sequence shown here is derived from an EMBL/GenBank/DDBJ whole genome shotgun (WGS) entry which is preliminary data.</text>
</comment>
<evidence type="ECO:0000256" key="2">
    <source>
        <dbReference type="SAM" id="MobiDB-lite"/>
    </source>
</evidence>
<name>A0A167JQR6_METRR</name>
<dbReference type="AlphaFoldDB" id="A0A167JQR6"/>
<evidence type="ECO:0000313" key="3">
    <source>
        <dbReference type="EMBL" id="OAA50612.1"/>
    </source>
</evidence>
<gene>
    <name evidence="4" type="ORF">ED733_006882</name>
    <name evidence="3" type="ORF">NOR_01062</name>
</gene>
<dbReference type="OrthoDB" id="3439669at2759"/>
<feature type="region of interest" description="Disordered" evidence="2">
    <location>
        <begin position="421"/>
        <end position="501"/>
    </location>
</feature>
<proteinExistence type="predicted"/>
<reference evidence="6" key="2">
    <citation type="submission" date="2018-12" db="EMBL/GenBank/DDBJ databases">
        <title>The complete genome of Metarhizium rileyi, a key fungal pathogen of Lepidoptera.</title>
        <authorList>
            <person name="Binneck E."/>
            <person name="Lastra C.C.L."/>
            <person name="Sosa-Gomez D.R."/>
        </authorList>
    </citation>
    <scope>NUCLEOTIDE SEQUENCE [LARGE SCALE GENOMIC DNA]</scope>
    <source>
        <strain evidence="6">Cep018-CH2</strain>
    </source>
</reference>
<dbReference type="STRING" id="1081105.A0A167JQR6"/>
<keyword evidence="1" id="KW-0175">Coiled coil</keyword>
<feature type="region of interest" description="Disordered" evidence="2">
    <location>
        <begin position="590"/>
        <end position="619"/>
    </location>
</feature>
<dbReference type="Proteomes" id="UP000317257">
    <property type="component" value="Unassembled WGS sequence"/>
</dbReference>
<sequence>MSSPDPEGDESDHTQVVDLITGIDEHDENTASRISMPLGDAVGASPEINLDDKEVDLEASSFFACDDGNPNVDSDDETNGNWEEGCRATCQLKWNMTHEKSQFRKVRLAVSRHLITELCVQMRQLKRQIRMQQSELAAAQRRIELGGPRPLRRTEILPPEIQFRILQISLCFYGQKVHVLSRLDPFNEPSLTTGVLGNDPENPKLLHRFHVGDSPVSLTFAMLPKELLAPLLGRFAKGIKGRVQRIQHIELLWMGSQHLTFEKSTRGRYVSRRTQPLMWLSETIRLATFDVHLPESSEDYTRRPYETRGVISYMKRRTRNQPDYRMYRSLRTLQGLDYVYCLRGVDRITFWDHTKWMKRQEKCKVRDTTFQSDVSRTVGMPKRQEDQEKSMLQNLSPLIPGLSVSPAIWLAMAKRLPELQSELTETDDDRDSEDDGEDDGDISGSDTGSSSSSDQADDDSDDDGSETDSESDADGRDPVSTIFAGDSGAVNDNELAVGGDTEECSLPNIIDLTLDEHEDLFDETRTADADASLDEVMTQESSQTIRDGESPEAKAISEDADVTLTQAPDPSDANQYAGIWEGSLFVGGSDDTIDLTGEAADTNSDRPSPEEAMRLIDAHVNPARSESLLGSNLSSASGLWCSPTRYDEIVRRSASGGARTEISGITSLMRGRDDADGTDSPPPESCGSRTSKRSYENSDDNTENEDGTRKKSRTDQSVGDKRGTSIEDSIEL</sequence>
<evidence type="ECO:0000256" key="1">
    <source>
        <dbReference type="SAM" id="Coils"/>
    </source>
</evidence>
<organism evidence="3 5">
    <name type="scientific">Metarhizium rileyi (strain RCEF 4871)</name>
    <name type="common">Nomuraea rileyi</name>
    <dbReference type="NCBI Taxonomy" id="1649241"/>
    <lineage>
        <taxon>Eukaryota</taxon>
        <taxon>Fungi</taxon>
        <taxon>Dikarya</taxon>
        <taxon>Ascomycota</taxon>
        <taxon>Pezizomycotina</taxon>
        <taxon>Sordariomycetes</taxon>
        <taxon>Hypocreomycetidae</taxon>
        <taxon>Hypocreales</taxon>
        <taxon>Clavicipitaceae</taxon>
        <taxon>Metarhizium</taxon>
    </lineage>
</organism>
<feature type="compositionally biased region" description="Low complexity" evidence="2">
    <location>
        <begin position="442"/>
        <end position="454"/>
    </location>
</feature>
<feature type="compositionally biased region" description="Acidic residues" evidence="2">
    <location>
        <begin position="424"/>
        <end position="441"/>
    </location>
</feature>
<evidence type="ECO:0000313" key="6">
    <source>
        <dbReference type="Proteomes" id="UP000317257"/>
    </source>
</evidence>
<feature type="compositionally biased region" description="Acidic residues" evidence="2">
    <location>
        <begin position="455"/>
        <end position="472"/>
    </location>
</feature>
<accession>A0A5C6GGG6</accession>
<dbReference type="EMBL" id="SBHS01000006">
    <property type="protein sequence ID" value="TWU75978.1"/>
    <property type="molecule type" value="Genomic_DNA"/>
</dbReference>
<evidence type="ECO:0000313" key="4">
    <source>
        <dbReference type="EMBL" id="TWU75978.1"/>
    </source>
</evidence>
<protein>
    <submittedName>
        <fullName evidence="3">Uncharacterized protein</fullName>
    </submittedName>
</protein>
<feature type="region of interest" description="Disordered" evidence="2">
    <location>
        <begin position="533"/>
        <end position="554"/>
    </location>
</feature>
<reference evidence="4" key="3">
    <citation type="journal article" date="2019" name="Microbiol. Resour. Announc.">
        <title>Genome Sequence of Metarhizium rileyi, a Microbial Control Agent for Lepidoptera.</title>
        <authorList>
            <person name="Binneck E."/>
            <person name="Lastra C.C.L."/>
            <person name="Sosa-Gomez D.R."/>
        </authorList>
    </citation>
    <scope>NUCLEOTIDE SEQUENCE</scope>
    <source>
        <strain evidence="4">Cep018-CH2</strain>
    </source>
</reference>
<keyword evidence="5" id="KW-1185">Reference proteome</keyword>
<dbReference type="Proteomes" id="UP000243498">
    <property type="component" value="Unassembled WGS sequence"/>
</dbReference>
<dbReference type="EMBL" id="AZHC01000002">
    <property type="protein sequence ID" value="OAA50612.1"/>
    <property type="molecule type" value="Genomic_DNA"/>
</dbReference>
<feature type="compositionally biased region" description="Basic and acidic residues" evidence="2">
    <location>
        <begin position="603"/>
        <end position="617"/>
    </location>
</feature>